<dbReference type="RefSeq" id="WP_290281874.1">
    <property type="nucleotide sequence ID" value="NZ_JAUFQI010000001.1"/>
</dbReference>
<dbReference type="PANTHER" id="PTHR11669:SF8">
    <property type="entry name" value="DNA POLYMERASE III SUBUNIT DELTA"/>
    <property type="match status" value="1"/>
</dbReference>
<evidence type="ECO:0000256" key="3">
    <source>
        <dbReference type="ARBA" id="ARBA00049244"/>
    </source>
</evidence>
<evidence type="ECO:0000256" key="1">
    <source>
        <dbReference type="ARBA" id="ARBA00012417"/>
    </source>
</evidence>
<dbReference type="Gene3D" id="3.40.50.300">
    <property type="entry name" value="P-loop containing nucleotide triphosphate hydrolases"/>
    <property type="match status" value="1"/>
</dbReference>
<evidence type="ECO:0000313" key="5">
    <source>
        <dbReference type="Proteomes" id="UP001595710"/>
    </source>
</evidence>
<dbReference type="NCBIfam" id="TIGR00678">
    <property type="entry name" value="holB"/>
    <property type="match status" value="1"/>
</dbReference>
<dbReference type="InterPro" id="IPR050238">
    <property type="entry name" value="DNA_Rep/Repair_Clamp_Loader"/>
</dbReference>
<dbReference type="EMBL" id="JBHRYN010000005">
    <property type="protein sequence ID" value="MFC3700561.1"/>
    <property type="molecule type" value="Genomic_DNA"/>
</dbReference>
<sequence length="321" mass="35903">MSNFPNWLEADYQNLAKQYAHSTLPHGLMMVGRIGNGSREASLRLIAALMCIAPINGDACSTCKSCQLLASGSHPDYLKVEPEGKSQTIKVDAIRQLTHLVSETAQQSGNKVVFIQNAEKMNLNAANALLKVLEEPTQNTFLLMEVEELSRILPTVRSRSRIVRLNGPQPQESLDWMALQGVTKEDASRKLAMCFGLPFSALTLSNEAEAAWLERETTFLRPSSFTTLGKFINSQSLPELLEQVLYWVDESLRQRQTPKSDNTGVSESMLQELNKVPSILLFKFRDYIVGMLTSVKNQANLNTQLMSEQIAARWLKMRGLI</sequence>
<keyword evidence="5" id="KW-1185">Reference proteome</keyword>
<evidence type="ECO:0000256" key="2">
    <source>
        <dbReference type="ARBA" id="ARBA00022932"/>
    </source>
</evidence>
<reference evidence="5" key="1">
    <citation type="journal article" date="2019" name="Int. J. Syst. Evol. Microbiol.">
        <title>The Global Catalogue of Microorganisms (GCM) 10K type strain sequencing project: providing services to taxonomists for standard genome sequencing and annotation.</title>
        <authorList>
            <consortium name="The Broad Institute Genomics Platform"/>
            <consortium name="The Broad Institute Genome Sequencing Center for Infectious Disease"/>
            <person name="Wu L."/>
            <person name="Ma J."/>
        </authorList>
    </citation>
    <scope>NUCLEOTIDE SEQUENCE [LARGE SCALE GENOMIC DNA]</scope>
    <source>
        <strain evidence="5">CECT 8288</strain>
    </source>
</reference>
<dbReference type="Proteomes" id="UP001595710">
    <property type="component" value="Unassembled WGS sequence"/>
</dbReference>
<dbReference type="GO" id="GO:0003887">
    <property type="term" value="F:DNA-directed DNA polymerase activity"/>
    <property type="evidence" value="ECO:0007669"/>
    <property type="project" value="UniProtKB-EC"/>
</dbReference>
<dbReference type="PANTHER" id="PTHR11669">
    <property type="entry name" value="REPLICATION FACTOR C / DNA POLYMERASE III GAMMA-TAU SUBUNIT"/>
    <property type="match status" value="1"/>
</dbReference>
<dbReference type="SUPFAM" id="SSF52540">
    <property type="entry name" value="P-loop containing nucleoside triphosphate hydrolases"/>
    <property type="match status" value="1"/>
</dbReference>
<keyword evidence="4" id="KW-0808">Transferase</keyword>
<keyword evidence="2" id="KW-0239">DNA-directed DNA polymerase</keyword>
<comment type="caution">
    <text evidence="4">The sequence shown here is derived from an EMBL/GenBank/DDBJ whole genome shotgun (WGS) entry which is preliminary data.</text>
</comment>
<accession>A0ABV7WP52</accession>
<keyword evidence="4" id="KW-0548">Nucleotidyltransferase</keyword>
<name>A0ABV7WP52_9GAMM</name>
<gene>
    <name evidence="4" type="primary">holB</name>
    <name evidence="4" type="ORF">ACFOND_02835</name>
</gene>
<comment type="catalytic activity">
    <reaction evidence="3">
        <text>DNA(n) + a 2'-deoxyribonucleoside 5'-triphosphate = DNA(n+1) + diphosphate</text>
        <dbReference type="Rhea" id="RHEA:22508"/>
        <dbReference type="Rhea" id="RHEA-COMP:17339"/>
        <dbReference type="Rhea" id="RHEA-COMP:17340"/>
        <dbReference type="ChEBI" id="CHEBI:33019"/>
        <dbReference type="ChEBI" id="CHEBI:61560"/>
        <dbReference type="ChEBI" id="CHEBI:173112"/>
        <dbReference type="EC" id="2.7.7.7"/>
    </reaction>
</comment>
<proteinExistence type="predicted"/>
<organism evidence="4 5">
    <name type="scientific">Reinekea marina</name>
    <dbReference type="NCBI Taxonomy" id="1310421"/>
    <lineage>
        <taxon>Bacteria</taxon>
        <taxon>Pseudomonadati</taxon>
        <taxon>Pseudomonadota</taxon>
        <taxon>Gammaproteobacteria</taxon>
        <taxon>Oceanospirillales</taxon>
        <taxon>Saccharospirillaceae</taxon>
        <taxon>Reinekea</taxon>
    </lineage>
</organism>
<dbReference type="EC" id="2.7.7.7" evidence="1"/>
<dbReference type="InterPro" id="IPR004622">
    <property type="entry name" value="DNA_pol_HolB"/>
</dbReference>
<evidence type="ECO:0000313" key="4">
    <source>
        <dbReference type="EMBL" id="MFC3700561.1"/>
    </source>
</evidence>
<protein>
    <recommendedName>
        <fullName evidence="1">DNA-directed DNA polymerase</fullName>
        <ecNumber evidence="1">2.7.7.7</ecNumber>
    </recommendedName>
</protein>
<dbReference type="Pfam" id="PF13177">
    <property type="entry name" value="DNA_pol3_delta2"/>
    <property type="match status" value="1"/>
</dbReference>
<dbReference type="InterPro" id="IPR027417">
    <property type="entry name" value="P-loop_NTPase"/>
</dbReference>